<dbReference type="PANTHER" id="PTHR24421:SF10">
    <property type="entry name" value="NITRATE_NITRITE SENSOR PROTEIN NARQ"/>
    <property type="match status" value="1"/>
</dbReference>
<protein>
    <recommendedName>
        <fullName evidence="3">histidine kinase</fullName>
        <ecNumber evidence="3">2.7.13.3</ecNumber>
    </recommendedName>
</protein>
<feature type="transmembrane region" description="Helical" evidence="13">
    <location>
        <begin position="25"/>
        <end position="48"/>
    </location>
</feature>
<name>A0A3B0FUH2_PSEPS</name>
<dbReference type="PROSITE" id="PS50885">
    <property type="entry name" value="HAMP"/>
    <property type="match status" value="1"/>
</dbReference>
<dbReference type="RefSeq" id="WP_013602039.1">
    <property type="nucleotide sequence ID" value="NZ_RBNH01000004.1"/>
</dbReference>
<comment type="caution">
    <text evidence="15">The sequence shown here is derived from an EMBL/GenBank/DDBJ whole genome shotgun (WGS) entry which is preliminary data.</text>
</comment>
<dbReference type="InterPro" id="IPR003660">
    <property type="entry name" value="HAMP_dom"/>
</dbReference>
<dbReference type="GO" id="GO:0000155">
    <property type="term" value="F:phosphorelay sensor kinase activity"/>
    <property type="evidence" value="ECO:0007669"/>
    <property type="project" value="InterPro"/>
</dbReference>
<evidence type="ECO:0000256" key="9">
    <source>
        <dbReference type="ARBA" id="ARBA00022840"/>
    </source>
</evidence>
<dbReference type="Proteomes" id="UP000273159">
    <property type="component" value="Unassembled WGS sequence"/>
</dbReference>
<dbReference type="Gene3D" id="3.30.565.10">
    <property type="entry name" value="Histidine kinase-like ATPase, C-terminal domain"/>
    <property type="match status" value="1"/>
</dbReference>
<evidence type="ECO:0000256" key="8">
    <source>
        <dbReference type="ARBA" id="ARBA00022777"/>
    </source>
</evidence>
<evidence type="ECO:0000256" key="10">
    <source>
        <dbReference type="ARBA" id="ARBA00022989"/>
    </source>
</evidence>
<dbReference type="GO" id="GO:0046983">
    <property type="term" value="F:protein dimerization activity"/>
    <property type="evidence" value="ECO:0007669"/>
    <property type="project" value="InterPro"/>
</dbReference>
<evidence type="ECO:0000256" key="3">
    <source>
        <dbReference type="ARBA" id="ARBA00012438"/>
    </source>
</evidence>
<proteinExistence type="predicted"/>
<reference evidence="15 16" key="1">
    <citation type="submission" date="2018-10" db="EMBL/GenBank/DDBJ databases">
        <title>Genome-guide identification and characterization of bacteria that degrade polycyclic aromatic hydrocarbons and resist hexavalent chromium simultaneously.</title>
        <authorList>
            <person name="Feng H."/>
        </authorList>
    </citation>
    <scope>NUCLEOTIDE SEQUENCE [LARGE SCALE GENOMIC DNA]</scope>
    <source>
        <strain evidence="15 16">J015</strain>
    </source>
</reference>
<feature type="region of interest" description="Disordered" evidence="12">
    <location>
        <begin position="322"/>
        <end position="342"/>
    </location>
</feature>
<keyword evidence="11" id="KW-0902">Two-component regulatory system</keyword>
<feature type="domain" description="HAMP" evidence="14">
    <location>
        <begin position="79"/>
        <end position="133"/>
    </location>
</feature>
<organism evidence="15 16">
    <name type="scientific">Pseudarthrobacter phenanthrenivorans</name>
    <name type="common">Arthrobacter phenanthrenivorans</name>
    <dbReference type="NCBI Taxonomy" id="361575"/>
    <lineage>
        <taxon>Bacteria</taxon>
        <taxon>Bacillati</taxon>
        <taxon>Actinomycetota</taxon>
        <taxon>Actinomycetes</taxon>
        <taxon>Micrococcales</taxon>
        <taxon>Micrococcaceae</taxon>
        <taxon>Pseudarthrobacter</taxon>
    </lineage>
</organism>
<evidence type="ECO:0000256" key="5">
    <source>
        <dbReference type="ARBA" id="ARBA00022679"/>
    </source>
</evidence>
<evidence type="ECO:0000256" key="12">
    <source>
        <dbReference type="SAM" id="MobiDB-lite"/>
    </source>
</evidence>
<evidence type="ECO:0000256" key="2">
    <source>
        <dbReference type="ARBA" id="ARBA00004370"/>
    </source>
</evidence>
<evidence type="ECO:0000256" key="1">
    <source>
        <dbReference type="ARBA" id="ARBA00000085"/>
    </source>
</evidence>
<dbReference type="SMART" id="SM00387">
    <property type="entry name" value="HATPase_c"/>
    <property type="match status" value="1"/>
</dbReference>
<gene>
    <name evidence="15" type="ORF">D7Z96_05845</name>
</gene>
<dbReference type="Gene3D" id="1.20.5.1930">
    <property type="match status" value="1"/>
</dbReference>
<dbReference type="EC" id="2.7.13.3" evidence="3"/>
<keyword evidence="8 15" id="KW-0418">Kinase</keyword>
<keyword evidence="7" id="KW-0547">Nucleotide-binding</keyword>
<dbReference type="InterPro" id="IPR003594">
    <property type="entry name" value="HATPase_dom"/>
</dbReference>
<keyword evidence="5" id="KW-0808">Transferase</keyword>
<dbReference type="Pfam" id="PF07730">
    <property type="entry name" value="HisKA_3"/>
    <property type="match status" value="1"/>
</dbReference>
<evidence type="ECO:0000256" key="4">
    <source>
        <dbReference type="ARBA" id="ARBA00022553"/>
    </source>
</evidence>
<dbReference type="CDD" id="cd16917">
    <property type="entry name" value="HATPase_UhpB-NarQ-NarX-like"/>
    <property type="match status" value="1"/>
</dbReference>
<evidence type="ECO:0000256" key="7">
    <source>
        <dbReference type="ARBA" id="ARBA00022741"/>
    </source>
</evidence>
<evidence type="ECO:0000259" key="14">
    <source>
        <dbReference type="PROSITE" id="PS50885"/>
    </source>
</evidence>
<dbReference type="InterPro" id="IPR036890">
    <property type="entry name" value="HATPase_C_sf"/>
</dbReference>
<reference evidence="16" key="2">
    <citation type="submission" date="2018-10" db="EMBL/GenBank/DDBJ databases">
        <authorList>
            <person name="Wang Y."/>
            <person name="Wang J."/>
            <person name="Yang X."/>
            <person name="Wang Z."/>
            <person name="Huang Y."/>
        </authorList>
    </citation>
    <scope>NUCLEOTIDE SEQUENCE [LARGE SCALE GENOMIC DNA]</scope>
    <source>
        <strain evidence="16">J015</strain>
    </source>
</reference>
<keyword evidence="9" id="KW-0067">ATP-binding</keyword>
<evidence type="ECO:0000256" key="13">
    <source>
        <dbReference type="SAM" id="Phobius"/>
    </source>
</evidence>
<dbReference type="OMA" id="PLDIEWD"/>
<comment type="catalytic activity">
    <reaction evidence="1">
        <text>ATP + protein L-histidine = ADP + protein N-phospho-L-histidine.</text>
        <dbReference type="EC" id="2.7.13.3"/>
    </reaction>
</comment>
<accession>A0A3B0FUH2</accession>
<keyword evidence="10 13" id="KW-1133">Transmembrane helix</keyword>
<keyword evidence="6 13" id="KW-0812">Transmembrane</keyword>
<evidence type="ECO:0000256" key="11">
    <source>
        <dbReference type="ARBA" id="ARBA00023012"/>
    </source>
</evidence>
<dbReference type="InterPro" id="IPR011712">
    <property type="entry name" value="Sig_transdc_His_kin_sub3_dim/P"/>
</dbReference>
<keyword evidence="4" id="KW-0597">Phosphoprotein</keyword>
<comment type="subcellular location">
    <subcellularLocation>
        <location evidence="2">Membrane</location>
    </subcellularLocation>
</comment>
<dbReference type="GO" id="GO:0016020">
    <property type="term" value="C:membrane"/>
    <property type="evidence" value="ECO:0007669"/>
    <property type="project" value="UniProtKB-SubCell"/>
</dbReference>
<dbReference type="EMBL" id="RBNH01000004">
    <property type="protein sequence ID" value="RKO25332.1"/>
    <property type="molecule type" value="Genomic_DNA"/>
</dbReference>
<evidence type="ECO:0000313" key="16">
    <source>
        <dbReference type="Proteomes" id="UP000273159"/>
    </source>
</evidence>
<dbReference type="Pfam" id="PF02518">
    <property type="entry name" value="HATPase_c"/>
    <property type="match status" value="1"/>
</dbReference>
<evidence type="ECO:0000313" key="15">
    <source>
        <dbReference type="EMBL" id="RKO25332.1"/>
    </source>
</evidence>
<dbReference type="GO" id="GO:0005524">
    <property type="term" value="F:ATP binding"/>
    <property type="evidence" value="ECO:0007669"/>
    <property type="project" value="UniProtKB-KW"/>
</dbReference>
<feature type="transmembrane region" description="Helical" evidence="13">
    <location>
        <begin position="60"/>
        <end position="78"/>
    </location>
</feature>
<dbReference type="AlphaFoldDB" id="A0A3B0FUH2"/>
<dbReference type="SUPFAM" id="SSF55874">
    <property type="entry name" value="ATPase domain of HSP90 chaperone/DNA topoisomerase II/histidine kinase"/>
    <property type="match status" value="1"/>
</dbReference>
<keyword evidence="13" id="KW-0472">Membrane</keyword>
<dbReference type="InterPro" id="IPR050482">
    <property type="entry name" value="Sensor_HK_TwoCompSys"/>
</dbReference>
<sequence length="342" mass="36487">MRTPLETRAAGATVGLPPKGPAQLLFWRLFIINGLLFAVGTLVLALSPATVSSPVLLTEVPVLIIGLALILGANAALVRASLAPLDALTTVMRRVGLLRRGGDRATTEAGNGDLGHFIRTFNDMLDRLEAETSASSALALAAQEGERQRISRELHDQIGQSLTVALLSLKRVVDRSPDDLREESLIAQEAVRASLEEVRQVAQRLRPGALADLGLRSALTSLGTEFSRSSGIPVNWEIDDELPELSGDVELVLYRIAQEALTNVARHAHATQVDFALTSSTTGLTLRIRDNGQGGDLPEGAGIRGMRERALLIGAELTVSSRPSGGTDVRLVVPGTRREDVN</sequence>
<evidence type="ECO:0000256" key="6">
    <source>
        <dbReference type="ARBA" id="ARBA00022692"/>
    </source>
</evidence>
<dbReference type="PANTHER" id="PTHR24421">
    <property type="entry name" value="NITRATE/NITRITE SENSOR PROTEIN NARX-RELATED"/>
    <property type="match status" value="1"/>
</dbReference>